<feature type="transmembrane region" description="Helical" evidence="1">
    <location>
        <begin position="12"/>
        <end position="34"/>
    </location>
</feature>
<keyword evidence="1" id="KW-0812">Transmembrane</keyword>
<proteinExistence type="predicted"/>
<evidence type="ECO:0000313" key="3">
    <source>
        <dbReference type="Proteomes" id="UP000281985"/>
    </source>
</evidence>
<dbReference type="OrthoDB" id="9799565at2"/>
<sequence length="73" mass="8303">MKKELKRKIAFALSMGIITTAIVSFTLIVINVGFNKEFVAIWLKSWFVAYIVVVPFILILGPRLQTFIDSKVD</sequence>
<protein>
    <submittedName>
        <fullName evidence="2">DUF2798 domain-containing protein</fullName>
    </submittedName>
</protein>
<dbReference type="AlphaFoldDB" id="A0A3M0G4E2"/>
<gene>
    <name evidence="2" type="ORF">EAX61_16275</name>
</gene>
<keyword evidence="1" id="KW-1133">Transmembrane helix</keyword>
<evidence type="ECO:0000313" key="2">
    <source>
        <dbReference type="EMBL" id="RMB56039.1"/>
    </source>
</evidence>
<dbReference type="Proteomes" id="UP000281985">
    <property type="component" value="Unassembled WGS sequence"/>
</dbReference>
<keyword evidence="1" id="KW-0472">Membrane</keyword>
<dbReference type="EMBL" id="REFV01000034">
    <property type="protein sequence ID" value="RMB56039.1"/>
    <property type="molecule type" value="Genomic_DNA"/>
</dbReference>
<dbReference type="RefSeq" id="WP_121918765.1">
    <property type="nucleotide sequence ID" value="NZ_REFV01000034.1"/>
</dbReference>
<comment type="caution">
    <text evidence="2">The sequence shown here is derived from an EMBL/GenBank/DDBJ whole genome shotgun (WGS) entry which is preliminary data.</text>
</comment>
<feature type="transmembrane region" description="Helical" evidence="1">
    <location>
        <begin position="40"/>
        <end position="61"/>
    </location>
</feature>
<organism evidence="2 3">
    <name type="scientific">Dokdonia sinensis</name>
    <dbReference type="NCBI Taxonomy" id="2479847"/>
    <lineage>
        <taxon>Bacteria</taxon>
        <taxon>Pseudomonadati</taxon>
        <taxon>Bacteroidota</taxon>
        <taxon>Flavobacteriia</taxon>
        <taxon>Flavobacteriales</taxon>
        <taxon>Flavobacteriaceae</taxon>
        <taxon>Dokdonia</taxon>
    </lineage>
</organism>
<dbReference type="Pfam" id="PF11391">
    <property type="entry name" value="DUF2798"/>
    <property type="match status" value="1"/>
</dbReference>
<accession>A0A3M0G4E2</accession>
<reference evidence="2 3" key="1">
    <citation type="submission" date="2018-10" db="EMBL/GenBank/DDBJ databases">
        <title>Dokdonia luteus sp. nov., isolated from sea water.</title>
        <authorList>
            <person name="Zhou L.Y."/>
            <person name="Du Z.J."/>
        </authorList>
    </citation>
    <scope>NUCLEOTIDE SEQUENCE [LARGE SCALE GENOMIC DNA]</scope>
    <source>
        <strain evidence="2 3">SH27</strain>
    </source>
</reference>
<dbReference type="InterPro" id="IPR021529">
    <property type="entry name" value="DUF2798"/>
</dbReference>
<name>A0A3M0G4E2_9FLAO</name>
<keyword evidence="3" id="KW-1185">Reference proteome</keyword>
<evidence type="ECO:0000256" key="1">
    <source>
        <dbReference type="SAM" id="Phobius"/>
    </source>
</evidence>